<dbReference type="InterPro" id="IPR011051">
    <property type="entry name" value="RmlC_Cupin_sf"/>
</dbReference>
<dbReference type="OrthoDB" id="190812at2157"/>
<dbReference type="InterPro" id="IPR013096">
    <property type="entry name" value="Cupin_2"/>
</dbReference>
<dbReference type="InterPro" id="IPR014710">
    <property type="entry name" value="RmlC-like_jellyroll"/>
</dbReference>
<sequence>MVQNRERVKPYTTKDGSTIWELLHPLKHPVMDVSVAEAYVESGNETRLHVHHESQEIYYVLDGEGIMWLGNRRIDVRTGDAILIPQGTPHKIKAGEGGVRILCICAPPYMHEDTGLMDL</sequence>
<gene>
    <name evidence="2" type="ORF">RCIX2009</name>
</gene>
<evidence type="ECO:0000313" key="3">
    <source>
        <dbReference type="Proteomes" id="UP000000663"/>
    </source>
</evidence>
<dbReference type="InterPro" id="IPR052044">
    <property type="entry name" value="PKS_Associated_Protein"/>
</dbReference>
<keyword evidence="3" id="KW-1185">Reference proteome</keyword>
<dbReference type="CDD" id="cd02214">
    <property type="entry name" value="cupin_MJ1618"/>
    <property type="match status" value="1"/>
</dbReference>
<dbReference type="SUPFAM" id="SSF51182">
    <property type="entry name" value="RmlC-like cupins"/>
    <property type="match status" value="1"/>
</dbReference>
<dbReference type="STRING" id="351160.RCIX2009"/>
<dbReference type="PANTHER" id="PTHR36114:SF4">
    <property type="entry name" value="CUPIN 2 CONSERVED BARREL DOMAIN-CONTAINING PROTEIN"/>
    <property type="match status" value="1"/>
</dbReference>
<protein>
    <recommendedName>
        <fullName evidence="1">Cupin type-2 domain-containing protein</fullName>
    </recommendedName>
</protein>
<evidence type="ECO:0000313" key="2">
    <source>
        <dbReference type="EMBL" id="CAJ37163.1"/>
    </source>
</evidence>
<dbReference type="Pfam" id="PF07883">
    <property type="entry name" value="Cupin_2"/>
    <property type="match status" value="1"/>
</dbReference>
<proteinExistence type="predicted"/>
<dbReference type="eggNOG" id="arCOG03003">
    <property type="taxonomic scope" value="Archaea"/>
</dbReference>
<organism evidence="2 3">
    <name type="scientific">Methanocella arvoryzae (strain DSM 22066 / NBRC 105507 / MRE50)</name>
    <dbReference type="NCBI Taxonomy" id="351160"/>
    <lineage>
        <taxon>Archaea</taxon>
        <taxon>Methanobacteriati</taxon>
        <taxon>Methanobacteriota</taxon>
        <taxon>Stenosarchaea group</taxon>
        <taxon>Methanomicrobia</taxon>
        <taxon>Methanocellales</taxon>
        <taxon>Methanocellaceae</taxon>
        <taxon>Methanocella</taxon>
    </lineage>
</organism>
<dbReference type="KEGG" id="rci:RCIX2009"/>
<name>Q0W380_METAR</name>
<feature type="domain" description="Cupin type-2" evidence="1">
    <location>
        <begin position="40"/>
        <end position="104"/>
    </location>
</feature>
<dbReference type="PANTHER" id="PTHR36114">
    <property type="entry name" value="16.7 KDA PROTEIN IN WHIE LOCUS"/>
    <property type="match status" value="1"/>
</dbReference>
<dbReference type="Gene3D" id="2.60.120.10">
    <property type="entry name" value="Jelly Rolls"/>
    <property type="match status" value="1"/>
</dbReference>
<dbReference type="Proteomes" id="UP000000663">
    <property type="component" value="Chromosome"/>
</dbReference>
<dbReference type="EMBL" id="AM114193">
    <property type="protein sequence ID" value="CAJ37163.1"/>
    <property type="molecule type" value="Genomic_DNA"/>
</dbReference>
<evidence type="ECO:0000259" key="1">
    <source>
        <dbReference type="Pfam" id="PF07883"/>
    </source>
</evidence>
<dbReference type="AlphaFoldDB" id="Q0W380"/>
<accession>Q0W380</accession>
<reference evidence="2 3" key="1">
    <citation type="journal article" date="2006" name="Science">
        <title>Genome of rice cluster I archaea -- the key methane producers in the rice rhizosphere.</title>
        <authorList>
            <person name="Erkel C."/>
            <person name="Kube M."/>
            <person name="Reinhardt R."/>
            <person name="Liesack W."/>
        </authorList>
    </citation>
    <scope>NUCLEOTIDE SEQUENCE [LARGE SCALE GENOMIC DNA]</scope>
    <source>
        <strain evidence="3">DSM 22066 / NBRC 105507 / MRE50</strain>
    </source>
</reference>